<accession>D2VSV5</accession>
<protein>
    <submittedName>
        <fullName evidence="2">Predicted protein</fullName>
    </submittedName>
</protein>
<dbReference type="Proteomes" id="UP000006671">
    <property type="component" value="Unassembled WGS sequence"/>
</dbReference>
<dbReference type="KEGG" id="ngr:NAEGRDRAFT_51988"/>
<feature type="compositionally biased region" description="Low complexity" evidence="1">
    <location>
        <begin position="65"/>
        <end position="95"/>
    </location>
</feature>
<evidence type="ECO:0000313" key="2">
    <source>
        <dbReference type="EMBL" id="EFC39966.1"/>
    </source>
</evidence>
<feature type="region of interest" description="Disordered" evidence="1">
    <location>
        <begin position="1"/>
        <end position="95"/>
    </location>
</feature>
<dbReference type="OrthoDB" id="10404406at2759"/>
<feature type="compositionally biased region" description="Polar residues" evidence="1">
    <location>
        <begin position="25"/>
        <end position="43"/>
    </location>
</feature>
<dbReference type="VEuPathDB" id="AmoebaDB:NAEGRDRAFT_51988"/>
<dbReference type="AlphaFoldDB" id="D2VSV5"/>
<organism evidence="3">
    <name type="scientific">Naegleria gruberi</name>
    <name type="common">Amoeba</name>
    <dbReference type="NCBI Taxonomy" id="5762"/>
    <lineage>
        <taxon>Eukaryota</taxon>
        <taxon>Discoba</taxon>
        <taxon>Heterolobosea</taxon>
        <taxon>Tetramitia</taxon>
        <taxon>Eutetramitia</taxon>
        <taxon>Vahlkampfiidae</taxon>
        <taxon>Naegleria</taxon>
    </lineage>
</organism>
<evidence type="ECO:0000256" key="1">
    <source>
        <dbReference type="SAM" id="MobiDB-lite"/>
    </source>
</evidence>
<reference evidence="2 3" key="1">
    <citation type="journal article" date="2010" name="Cell">
        <title>The genome of Naegleria gruberi illuminates early eukaryotic versatility.</title>
        <authorList>
            <person name="Fritz-Laylin L.K."/>
            <person name="Prochnik S.E."/>
            <person name="Ginger M.L."/>
            <person name="Dacks J.B."/>
            <person name="Carpenter M.L."/>
            <person name="Field M.C."/>
            <person name="Kuo A."/>
            <person name="Paredez A."/>
            <person name="Chapman J."/>
            <person name="Pham J."/>
            <person name="Shu S."/>
            <person name="Neupane R."/>
            <person name="Cipriano M."/>
            <person name="Mancuso J."/>
            <person name="Tu H."/>
            <person name="Salamov A."/>
            <person name="Lindquist E."/>
            <person name="Shapiro H."/>
            <person name="Lucas S."/>
            <person name="Grigoriev I.V."/>
            <person name="Cande W.Z."/>
            <person name="Fulton C."/>
            <person name="Rokhsar D.S."/>
            <person name="Dawson S.C."/>
        </authorList>
    </citation>
    <scope>NUCLEOTIDE SEQUENCE [LARGE SCALE GENOMIC DNA]</scope>
    <source>
        <strain evidence="2 3">NEG-M</strain>
    </source>
</reference>
<sequence length="399" mass="44065">MKREALESITTKTTRVKEEKEDKSSTLSNSLGVIDPSNNNNDEGLQPALKKVKTESSSSSNQIKGNISTSNNNNGLLTSTPSRIASSSSASNNNNNLNIIINTSTTSSTPTNIIMTSTNNNNNTNNNLKWSVVNFTNNNTNNNASASSATINNNNNNNRIRIAYNPDDIQVYLIWRHVNDTSDDTKESNWKKVESTFIPSFSSSVHKQYMSHLEELNKSSTESIRIGVMCKNKTHLNIALKFELDGKDYAFMSTTLKPGEDRLIRRLIHKVTKASQTVQVKKNQVVENSSGATSEQSLIEKLGTIKIKAFRIQVASEQTSSSSVATAQNSIKAPDVKIKEGMTKMKDLSVGFGATTKAPSFQQTGFAYKEEIKALEFVYHTRLGYLFELRKAGIDISNK</sequence>
<proteinExistence type="predicted"/>
<keyword evidence="3" id="KW-1185">Reference proteome</keyword>
<dbReference type="InParanoid" id="D2VSV5"/>
<evidence type="ECO:0000313" key="3">
    <source>
        <dbReference type="Proteomes" id="UP000006671"/>
    </source>
</evidence>
<feature type="compositionally biased region" description="Polar residues" evidence="1">
    <location>
        <begin position="55"/>
        <end position="64"/>
    </location>
</feature>
<feature type="compositionally biased region" description="Basic and acidic residues" evidence="1">
    <location>
        <begin position="15"/>
        <end position="24"/>
    </location>
</feature>
<name>D2VSV5_NAEGR</name>
<dbReference type="RefSeq" id="XP_002672710.1">
    <property type="nucleotide sequence ID" value="XM_002672664.1"/>
</dbReference>
<gene>
    <name evidence="2" type="ORF">NAEGRDRAFT_51988</name>
</gene>
<dbReference type="GeneID" id="8854203"/>
<dbReference type="EMBL" id="GG738895">
    <property type="protein sequence ID" value="EFC39966.1"/>
    <property type="molecule type" value="Genomic_DNA"/>
</dbReference>